<name>A0ABM7UH58_9LEPT</name>
<evidence type="ECO:0000313" key="3">
    <source>
        <dbReference type="Proteomes" id="UP000245263"/>
    </source>
</evidence>
<protein>
    <submittedName>
        <fullName evidence="2">Uncharacterized protein</fullName>
    </submittedName>
</protein>
<dbReference type="Proteomes" id="UP000245263">
    <property type="component" value="Chromosome 1"/>
</dbReference>
<keyword evidence="1" id="KW-0472">Membrane</keyword>
<dbReference type="EMBL" id="AP025028">
    <property type="protein sequence ID" value="BDA77995.1"/>
    <property type="molecule type" value="Genomic_DNA"/>
</dbReference>
<keyword evidence="3" id="KW-1185">Reference proteome</keyword>
<keyword evidence="1" id="KW-0812">Transmembrane</keyword>
<organism evidence="2 3">
    <name type="scientific">Leptospira kobayashii</name>
    <dbReference type="NCBI Taxonomy" id="1917830"/>
    <lineage>
        <taxon>Bacteria</taxon>
        <taxon>Pseudomonadati</taxon>
        <taxon>Spirochaetota</taxon>
        <taxon>Spirochaetia</taxon>
        <taxon>Leptospirales</taxon>
        <taxon>Leptospiraceae</taxon>
        <taxon>Leptospira</taxon>
    </lineage>
</organism>
<feature type="transmembrane region" description="Helical" evidence="1">
    <location>
        <begin position="29"/>
        <end position="53"/>
    </location>
</feature>
<gene>
    <name evidence="2" type="ORF">LPTSP3_g09250</name>
</gene>
<proteinExistence type="predicted"/>
<accession>A0ABM7UH58</accession>
<feature type="transmembrane region" description="Helical" evidence="1">
    <location>
        <begin position="7"/>
        <end position="23"/>
    </location>
</feature>
<sequence length="64" mass="7563">MHWGRQIGIDLYIGLFFQTYLIYLNEGSILATIVWFIPLMVYGNIITLLYWLLNAAPILEKFMH</sequence>
<evidence type="ECO:0000256" key="1">
    <source>
        <dbReference type="SAM" id="Phobius"/>
    </source>
</evidence>
<reference evidence="2 3" key="1">
    <citation type="submission" date="2021-08" db="EMBL/GenBank/DDBJ databases">
        <title>Complete genome sequence of Leptospira kobayashii strain E30.</title>
        <authorList>
            <person name="Nakao R."/>
            <person name="Nakamura S."/>
            <person name="Masuzawa T."/>
            <person name="Koizumi N."/>
        </authorList>
    </citation>
    <scope>NUCLEOTIDE SEQUENCE [LARGE SCALE GENOMIC DNA]</scope>
    <source>
        <strain evidence="2 3">E30</strain>
    </source>
</reference>
<evidence type="ECO:0000313" key="2">
    <source>
        <dbReference type="EMBL" id="BDA77995.1"/>
    </source>
</evidence>
<keyword evidence="1" id="KW-1133">Transmembrane helix</keyword>